<keyword evidence="3" id="KW-1185">Reference proteome</keyword>
<evidence type="ECO:0000259" key="1">
    <source>
        <dbReference type="Pfam" id="PF25019"/>
    </source>
</evidence>
<accession>A0ABY9E5D3</accession>
<dbReference type="PANTHER" id="PTHR47186">
    <property type="entry name" value="LEUCINE-RICH REPEAT-CONTAINING PROTEIN 57"/>
    <property type="match status" value="1"/>
</dbReference>
<name>A0ABY9E5D3_VITVI</name>
<dbReference type="PANTHER" id="PTHR47186:SF3">
    <property type="entry name" value="OS09G0267800 PROTEIN"/>
    <property type="match status" value="1"/>
</dbReference>
<dbReference type="InterPro" id="IPR032675">
    <property type="entry name" value="LRR_dom_sf"/>
</dbReference>
<protein>
    <recommendedName>
        <fullName evidence="1">R13L1/DRL21-like LRR repeat region domain-containing protein</fullName>
    </recommendedName>
</protein>
<sequence length="287" mass="32471">MGTVVMEGLQPHPNLKDLFIQGYGDRRFPSWMLNDRLGSLLPNLINIQIRGCSRCQILPPFSQLPSLLSLDLYNMEEVEEMEEGPSAALFFPSLQSLKINWMPKLKGLWRMESKAKQCPSFRHLSELYISRCSNLTSIQLSSSPSLFELEVNECSNFTSFELPSSPCLSQLVIQDCLNLTSVELHSSPCLSQLEISRCPCLTSLKILKIYCCTALATLPHSIGSLTSLEVLDLTCCHQLASLPEEMRSLKNLQMLYISHCPHLEERCRKETGEDWPKISHIPDIVVR</sequence>
<dbReference type="Pfam" id="PF25019">
    <property type="entry name" value="LRR_R13L1-DRL21"/>
    <property type="match status" value="1"/>
</dbReference>
<dbReference type="Gene3D" id="3.80.10.10">
    <property type="entry name" value="Ribonuclease Inhibitor"/>
    <property type="match status" value="3"/>
</dbReference>
<dbReference type="EMBL" id="CP126666">
    <property type="protein sequence ID" value="WKA13351.1"/>
    <property type="molecule type" value="Genomic_DNA"/>
</dbReference>
<dbReference type="Proteomes" id="UP001227230">
    <property type="component" value="Chromosome 19"/>
</dbReference>
<reference evidence="2 3" key="1">
    <citation type="journal article" date="2023" name="Hortic Res">
        <title>The complete reference genome for grapevine (Vitis vinifera L.) genetics and breeding.</title>
        <authorList>
            <person name="Shi X."/>
            <person name="Cao S."/>
            <person name="Wang X."/>
            <person name="Huang S."/>
            <person name="Wang Y."/>
            <person name="Liu Z."/>
            <person name="Liu W."/>
            <person name="Leng X."/>
            <person name="Peng Y."/>
            <person name="Wang N."/>
            <person name="Wang Y."/>
            <person name="Ma Z."/>
            <person name="Xu X."/>
            <person name="Zhang F."/>
            <person name="Xue H."/>
            <person name="Zhong H."/>
            <person name="Wang Y."/>
            <person name="Zhang K."/>
            <person name="Velt A."/>
            <person name="Avia K."/>
            <person name="Holtgrawe D."/>
            <person name="Grimplet J."/>
            <person name="Matus J.T."/>
            <person name="Ware D."/>
            <person name="Wu X."/>
            <person name="Wang H."/>
            <person name="Liu C."/>
            <person name="Fang Y."/>
            <person name="Rustenholz C."/>
            <person name="Cheng Z."/>
            <person name="Xiao H."/>
            <person name="Zhou Y."/>
        </authorList>
    </citation>
    <scope>NUCLEOTIDE SEQUENCE [LARGE SCALE GENOMIC DNA]</scope>
    <source>
        <strain evidence="3">cv. Pinot noir / PN40024</strain>
        <tissue evidence="2">Leaf</tissue>
    </source>
</reference>
<evidence type="ECO:0000313" key="3">
    <source>
        <dbReference type="Proteomes" id="UP001227230"/>
    </source>
</evidence>
<dbReference type="SUPFAM" id="SSF52047">
    <property type="entry name" value="RNI-like"/>
    <property type="match status" value="1"/>
</dbReference>
<proteinExistence type="predicted"/>
<evidence type="ECO:0000313" key="2">
    <source>
        <dbReference type="EMBL" id="WKA13351.1"/>
    </source>
</evidence>
<gene>
    <name evidence="2" type="ORF">VitviT2T_030657</name>
</gene>
<organism evidence="2 3">
    <name type="scientific">Vitis vinifera</name>
    <name type="common">Grape</name>
    <dbReference type="NCBI Taxonomy" id="29760"/>
    <lineage>
        <taxon>Eukaryota</taxon>
        <taxon>Viridiplantae</taxon>
        <taxon>Streptophyta</taxon>
        <taxon>Embryophyta</taxon>
        <taxon>Tracheophyta</taxon>
        <taxon>Spermatophyta</taxon>
        <taxon>Magnoliopsida</taxon>
        <taxon>eudicotyledons</taxon>
        <taxon>Gunneridae</taxon>
        <taxon>Pentapetalae</taxon>
        <taxon>rosids</taxon>
        <taxon>Vitales</taxon>
        <taxon>Vitaceae</taxon>
        <taxon>Viteae</taxon>
        <taxon>Vitis</taxon>
    </lineage>
</organism>
<dbReference type="InterPro" id="IPR056789">
    <property type="entry name" value="LRR_R13L1-DRL21"/>
</dbReference>
<feature type="domain" description="R13L1/DRL21-like LRR repeat region" evidence="1">
    <location>
        <begin position="5"/>
        <end position="75"/>
    </location>
</feature>